<dbReference type="Pfam" id="PF17753">
    <property type="entry name" value="Ig_mannosidase"/>
    <property type="match status" value="1"/>
</dbReference>
<dbReference type="SUPFAM" id="SSF49303">
    <property type="entry name" value="beta-Galactosidase/glucuronidase domain"/>
    <property type="match status" value="2"/>
</dbReference>
<dbReference type="InterPro" id="IPR050887">
    <property type="entry name" value="Beta-mannosidase_GH2"/>
</dbReference>
<comment type="pathway">
    <text evidence="3">Glycan metabolism; N-glycan degradation.</text>
</comment>
<dbReference type="InterPro" id="IPR036156">
    <property type="entry name" value="Beta-gal/glucu_dom_sf"/>
</dbReference>
<dbReference type="InterPro" id="IPR041625">
    <property type="entry name" value="Beta-mannosidase_Ig"/>
</dbReference>
<dbReference type="PANTHER" id="PTHR43730:SF1">
    <property type="entry name" value="BETA-MANNOSIDASE"/>
    <property type="match status" value="1"/>
</dbReference>
<evidence type="ECO:0000256" key="14">
    <source>
        <dbReference type="ARBA" id="ARBA00041614"/>
    </source>
</evidence>
<dbReference type="InterPro" id="IPR041447">
    <property type="entry name" value="Mannosidase_ig"/>
</dbReference>
<dbReference type="InterPro" id="IPR008979">
    <property type="entry name" value="Galactose-bd-like_sf"/>
</dbReference>
<feature type="domain" description="Beta-mannosidase-like galactose-binding" evidence="18">
    <location>
        <begin position="12"/>
        <end position="192"/>
    </location>
</feature>
<evidence type="ECO:0000256" key="5">
    <source>
        <dbReference type="ARBA" id="ARBA00012754"/>
    </source>
</evidence>
<organism evidence="19 20">
    <name type="scientific">Aspergillus pseudoustus</name>
    <dbReference type="NCBI Taxonomy" id="1810923"/>
    <lineage>
        <taxon>Eukaryota</taxon>
        <taxon>Fungi</taxon>
        <taxon>Dikarya</taxon>
        <taxon>Ascomycota</taxon>
        <taxon>Pezizomycotina</taxon>
        <taxon>Eurotiomycetes</taxon>
        <taxon>Eurotiomycetidae</taxon>
        <taxon>Eurotiales</taxon>
        <taxon>Aspergillaceae</taxon>
        <taxon>Aspergillus</taxon>
        <taxon>Aspergillus subgen. Nidulantes</taxon>
    </lineage>
</organism>
<keyword evidence="11" id="KW-0624">Polysaccharide degradation</keyword>
<keyword evidence="8" id="KW-0325">Glycoprotein</keyword>
<evidence type="ECO:0000259" key="17">
    <source>
        <dbReference type="Pfam" id="PF17786"/>
    </source>
</evidence>
<dbReference type="Gene3D" id="2.60.120.260">
    <property type="entry name" value="Galactose-binding domain-like"/>
    <property type="match status" value="1"/>
</dbReference>
<feature type="domain" description="Beta-mannosidase Ig-fold" evidence="16">
    <location>
        <begin position="810"/>
        <end position="863"/>
    </location>
</feature>
<comment type="caution">
    <text evidence="19">The sequence shown here is derived from an EMBL/GenBank/DDBJ whole genome shotgun (WGS) entry which is preliminary data.</text>
</comment>
<dbReference type="Proteomes" id="UP001610446">
    <property type="component" value="Unassembled WGS sequence"/>
</dbReference>
<accession>A0ABR4JYD4</accession>
<evidence type="ECO:0000256" key="9">
    <source>
        <dbReference type="ARBA" id="ARBA00023277"/>
    </source>
</evidence>
<dbReference type="Gene3D" id="2.60.40.10">
    <property type="entry name" value="Immunoglobulins"/>
    <property type="match status" value="2"/>
</dbReference>
<comment type="catalytic activity">
    <reaction evidence="1">
        <text>Hydrolysis of terminal, non-reducing beta-D-mannose residues in beta-D-mannosides.</text>
        <dbReference type="EC" id="3.2.1.25"/>
    </reaction>
</comment>
<evidence type="ECO:0000256" key="8">
    <source>
        <dbReference type="ARBA" id="ARBA00023180"/>
    </source>
</evidence>
<gene>
    <name evidence="19" type="ORF">BJY01DRAFT_264116</name>
</gene>
<dbReference type="EMBL" id="JBFXLU010000085">
    <property type="protein sequence ID" value="KAL2843928.1"/>
    <property type="molecule type" value="Genomic_DNA"/>
</dbReference>
<keyword evidence="20" id="KW-1185">Reference proteome</keyword>
<dbReference type="Pfam" id="PF00703">
    <property type="entry name" value="Glyco_hydro_2"/>
    <property type="match status" value="1"/>
</dbReference>
<evidence type="ECO:0000256" key="7">
    <source>
        <dbReference type="ARBA" id="ARBA00022801"/>
    </source>
</evidence>
<proteinExistence type="inferred from homology"/>
<dbReference type="PANTHER" id="PTHR43730">
    <property type="entry name" value="BETA-MANNOSIDASE"/>
    <property type="match status" value="1"/>
</dbReference>
<dbReference type="Gene3D" id="3.20.20.80">
    <property type="entry name" value="Glycosidases"/>
    <property type="match status" value="1"/>
</dbReference>
<dbReference type="SUPFAM" id="SSF49785">
    <property type="entry name" value="Galactose-binding domain-like"/>
    <property type="match status" value="1"/>
</dbReference>
<reference evidence="19 20" key="1">
    <citation type="submission" date="2024-07" db="EMBL/GenBank/DDBJ databases">
        <title>Section-level genome sequencing and comparative genomics of Aspergillus sections Usti and Cavernicolus.</title>
        <authorList>
            <consortium name="Lawrence Berkeley National Laboratory"/>
            <person name="Nybo J.L."/>
            <person name="Vesth T.C."/>
            <person name="Theobald S."/>
            <person name="Frisvad J.C."/>
            <person name="Larsen T.O."/>
            <person name="Kjaerboelling I."/>
            <person name="Rothschild-Mancinelli K."/>
            <person name="Lyhne E.K."/>
            <person name="Kogle M.E."/>
            <person name="Barry K."/>
            <person name="Clum A."/>
            <person name="Na H."/>
            <person name="Ledsgaard L."/>
            <person name="Lin J."/>
            <person name="Lipzen A."/>
            <person name="Kuo A."/>
            <person name="Riley R."/>
            <person name="Mondo S."/>
            <person name="Labutti K."/>
            <person name="Haridas S."/>
            <person name="Pangalinan J."/>
            <person name="Salamov A.A."/>
            <person name="Simmons B.A."/>
            <person name="Magnuson J.K."/>
            <person name="Chen J."/>
            <person name="Drula E."/>
            <person name="Henrissat B."/>
            <person name="Wiebenga A."/>
            <person name="Lubbers R.J."/>
            <person name="Gomes A.C."/>
            <person name="Makela M.R."/>
            <person name="Stajich J."/>
            <person name="Grigoriev I.V."/>
            <person name="Mortensen U.H."/>
            <person name="De Vries R.P."/>
            <person name="Baker S.E."/>
            <person name="Andersen M.R."/>
        </authorList>
    </citation>
    <scope>NUCLEOTIDE SEQUENCE [LARGE SCALE GENOMIC DNA]</scope>
    <source>
        <strain evidence="19 20">CBS 123904</strain>
    </source>
</reference>
<evidence type="ECO:0000256" key="6">
    <source>
        <dbReference type="ARBA" id="ARBA00022525"/>
    </source>
</evidence>
<comment type="similarity">
    <text evidence="12">Belongs to the glycosyl hydrolase 2 family. Beta-mannosidase B subfamily.</text>
</comment>
<evidence type="ECO:0000313" key="20">
    <source>
        <dbReference type="Proteomes" id="UP001610446"/>
    </source>
</evidence>
<keyword evidence="6" id="KW-0964">Secreted</keyword>
<evidence type="ECO:0000313" key="19">
    <source>
        <dbReference type="EMBL" id="KAL2843928.1"/>
    </source>
</evidence>
<dbReference type="SUPFAM" id="SSF51445">
    <property type="entry name" value="(Trans)glycosidases"/>
    <property type="match status" value="1"/>
</dbReference>
<evidence type="ECO:0000256" key="4">
    <source>
        <dbReference type="ARBA" id="ARBA00011738"/>
    </source>
</evidence>
<dbReference type="EC" id="3.2.1.25" evidence="5"/>
<dbReference type="InterPro" id="IPR054593">
    <property type="entry name" value="Beta-mannosidase-like_N2"/>
</dbReference>
<keyword evidence="9" id="KW-0119">Carbohydrate metabolism</keyword>
<evidence type="ECO:0000256" key="1">
    <source>
        <dbReference type="ARBA" id="ARBA00000829"/>
    </source>
</evidence>
<feature type="domain" description="Glycoside hydrolase family 2 immunoglobulin-like beta-sandwich" evidence="15">
    <location>
        <begin position="201"/>
        <end position="317"/>
    </location>
</feature>
<dbReference type="InterPro" id="IPR013783">
    <property type="entry name" value="Ig-like_fold"/>
</dbReference>
<evidence type="ECO:0000256" key="2">
    <source>
        <dbReference type="ARBA" id="ARBA00004613"/>
    </source>
</evidence>
<comment type="subcellular location">
    <subcellularLocation>
        <location evidence="2">Secreted</location>
    </subcellularLocation>
</comment>
<feature type="domain" description="Mannosidase Ig/CBM-like" evidence="17">
    <location>
        <begin position="709"/>
        <end position="804"/>
    </location>
</feature>
<evidence type="ECO:0000259" key="18">
    <source>
        <dbReference type="Pfam" id="PF22666"/>
    </source>
</evidence>
<evidence type="ECO:0000256" key="12">
    <source>
        <dbReference type="ARBA" id="ARBA00038429"/>
    </source>
</evidence>
<keyword evidence="10" id="KW-0326">Glycosidase</keyword>
<evidence type="ECO:0000256" key="11">
    <source>
        <dbReference type="ARBA" id="ARBA00023326"/>
    </source>
</evidence>
<dbReference type="Pfam" id="PF22666">
    <property type="entry name" value="Glyco_hydro_2_N2"/>
    <property type="match status" value="1"/>
</dbReference>
<evidence type="ECO:0000259" key="15">
    <source>
        <dbReference type="Pfam" id="PF00703"/>
    </source>
</evidence>
<evidence type="ECO:0000256" key="13">
    <source>
        <dbReference type="ARBA" id="ARBA00041069"/>
    </source>
</evidence>
<name>A0ABR4JYD4_9EURO</name>
<comment type="subunit">
    <text evidence="4">Homodimer.</text>
</comment>
<keyword evidence="7 19" id="KW-0378">Hydrolase</keyword>
<dbReference type="InterPro" id="IPR017853">
    <property type="entry name" value="GH"/>
</dbReference>
<evidence type="ECO:0000259" key="16">
    <source>
        <dbReference type="Pfam" id="PF17753"/>
    </source>
</evidence>
<protein>
    <recommendedName>
        <fullName evidence="13">Beta-mannosidase B</fullName>
        <ecNumber evidence="5">3.2.1.25</ecNumber>
    </recommendedName>
    <alternativeName>
        <fullName evidence="14">Mannanase B</fullName>
    </alternativeName>
</protein>
<sequence>MQKQPQELRTGWFMKEHGSESAWLPVKQVPSEVHLDLLANDKIPDPFLDANELAVQWIAEKDWVYKTTFTTPPSSPQEGEKSSNNVKTDLVFHGLDTFATVTLNGRTILSSDNMHTRYRADISRLLQDKNSSNTLEITFHSALLRGRELITRHPEHTFHVRQTEASRVPVRKAQYHWGWDWGPILMSAGPWRPIVLETYTARVEDVWVVYELEEDLGRCEGEVCARVEGDYTGDDVALLLSIADVEGGGEVVSERVLMGGSAVVDSVVKVPFVIDSPSLWYPRGYGPQARYRVSATILRANGTQPLELDRMTKLIGLRRTALIQEPDAHGKSFYFRINNIDIFAGGSCWIPPDSFLSSMTPDRYTEWLNLVAESNQAMVRVWGGGIYEDEAFLDAADELGILVWHDFAFACASYPVFDEFVASLEIEARQNIRRMRCHPSVVVWAGNNEDYQVQERYKLEYDPDDTDPTSWRRSTFPARYIYEYLLPKWLREEDPSAIYHPGSPWGDGKRSSDPTVGDIHQWNIWHGQMAPYQSAASLSGRFISEFGMEAYPHLSTLQQSITDRSQHHPGSLMLDFRNKATGHERRLLTYLTENFPLLSTCSDLASFTHATQILQSETMRYAYKAWRRMWGTPGARQCGGVLVWQMNDCWPTVSWAVVDYHGVRKPAFYAIKRALRGVDVGVQRRGGVDWTEGHADPYRALGCVGEGGFDVWVASSRLESVQVAVLVRFISVASGEEVAERVVKRIAADANCTTEVLSNELIRLHPPSLRLPETRDPYIIHAVLRTEDGELLATDTDWPQPLKYLSFPNRNVNVRISPSGDKVTVSADRPVKGFVFEEREGLALSDNGFDLVPGEEQVVTVTRGFVREEALAWTYIGAERRNP</sequence>
<evidence type="ECO:0000256" key="10">
    <source>
        <dbReference type="ARBA" id="ARBA00023295"/>
    </source>
</evidence>
<dbReference type="Pfam" id="PF17786">
    <property type="entry name" value="Mannosidase_ig"/>
    <property type="match status" value="1"/>
</dbReference>
<dbReference type="InterPro" id="IPR006102">
    <property type="entry name" value="Ig-like_GH2"/>
</dbReference>
<dbReference type="GO" id="GO:0016787">
    <property type="term" value="F:hydrolase activity"/>
    <property type="evidence" value="ECO:0007669"/>
    <property type="project" value="UniProtKB-KW"/>
</dbReference>
<evidence type="ECO:0000256" key="3">
    <source>
        <dbReference type="ARBA" id="ARBA00004740"/>
    </source>
</evidence>